<name>A0A0G0QSX6_9BACT</name>
<sequence>MTVDDYIQYQAKKQPKYVTFALLQRHTNSV</sequence>
<evidence type="ECO:0000313" key="1">
    <source>
        <dbReference type="EMBL" id="KKR43283.1"/>
    </source>
</evidence>
<evidence type="ECO:0000313" key="2">
    <source>
        <dbReference type="Proteomes" id="UP000034301"/>
    </source>
</evidence>
<accession>A0A0G0QSX6</accession>
<organism evidence="1 2">
    <name type="scientific">Candidatus Nomurabacteria bacterium GW2011_GWF2_40_12</name>
    <dbReference type="NCBI Taxonomy" id="1618776"/>
    <lineage>
        <taxon>Bacteria</taxon>
        <taxon>Candidatus Nomuraibacteriota</taxon>
    </lineage>
</organism>
<reference evidence="1 2" key="1">
    <citation type="journal article" date="2015" name="Nature">
        <title>rRNA introns, odd ribosomes, and small enigmatic genomes across a large radiation of phyla.</title>
        <authorList>
            <person name="Brown C.T."/>
            <person name="Hug L.A."/>
            <person name="Thomas B.C."/>
            <person name="Sharon I."/>
            <person name="Castelle C.J."/>
            <person name="Singh A."/>
            <person name="Wilkins M.J."/>
            <person name="Williams K.H."/>
            <person name="Banfield J.F."/>
        </authorList>
    </citation>
    <scope>NUCLEOTIDE SEQUENCE [LARGE SCALE GENOMIC DNA]</scope>
</reference>
<proteinExistence type="predicted"/>
<gene>
    <name evidence="1" type="ORF">UT78_C0005G0007</name>
</gene>
<dbReference type="Proteomes" id="UP000034301">
    <property type="component" value="Unassembled WGS sequence"/>
</dbReference>
<protein>
    <submittedName>
        <fullName evidence="1">Uncharacterized protein</fullName>
    </submittedName>
</protein>
<dbReference type="EMBL" id="LBYC01000005">
    <property type="protein sequence ID" value="KKR43283.1"/>
    <property type="molecule type" value="Genomic_DNA"/>
</dbReference>
<comment type="caution">
    <text evidence="1">The sequence shown here is derived from an EMBL/GenBank/DDBJ whole genome shotgun (WGS) entry which is preliminary data.</text>
</comment>
<dbReference type="AlphaFoldDB" id="A0A0G0QSX6"/>